<dbReference type="AlphaFoldDB" id="A0A7R6PNJ9"/>
<proteinExistence type="predicted"/>
<dbReference type="EMBL" id="AP014546">
    <property type="protein sequence ID" value="BBB31421.1"/>
    <property type="molecule type" value="Genomic_DNA"/>
</dbReference>
<evidence type="ECO:0000313" key="3">
    <source>
        <dbReference type="Proteomes" id="UP000595332"/>
    </source>
</evidence>
<reference evidence="2 3" key="1">
    <citation type="journal article" date="2008" name="Int. J. Syst. Evol. Microbiol.">
        <title>Neptunomonas japonica sp. nov., an Osedax japonicus symbiont-like bacterium isolated from sediment adjacent to sperm whale carcasses off Kagoshima, Japan.</title>
        <authorList>
            <person name="Miyazaki M."/>
            <person name="Nogi Y."/>
            <person name="Fujiwara Y."/>
            <person name="Kawato M."/>
            <person name="Kubokawa K."/>
            <person name="Horikoshi K."/>
        </authorList>
    </citation>
    <scope>NUCLEOTIDE SEQUENCE [LARGE SCALE GENOMIC DNA]</scope>
    <source>
        <strain evidence="2 3">JAMM 1380</strain>
    </source>
</reference>
<protein>
    <recommendedName>
        <fullName evidence="4">DUF2799 domain-containing protein</fullName>
    </recommendedName>
</protein>
<name>A0A7R6PNJ9_9GAMM</name>
<dbReference type="InterPro" id="IPR021242">
    <property type="entry name" value="DUF2799"/>
</dbReference>
<keyword evidence="3" id="KW-1185">Reference proteome</keyword>
<sequence length="208" mass="23914">MKQPFNKLLAVFAIAALVQGCSSMNQSECIHADWQLIGQADASKGVHSSILDEYRHDCAEFAVIPSREAYHLGYQEGLTQFCTRSSGFFQGKKGSKYQGICPAALEEKFLQGYNPGYELFMISDVMTTLRATLSDAERDIRKLRTRISKKEQLLISDKSTPADRKRLLGEIKTHHREIFWLQQDAEDSRFELLRKQSEYDRKVRLHTY</sequence>
<dbReference type="PROSITE" id="PS51257">
    <property type="entry name" value="PROKAR_LIPOPROTEIN"/>
    <property type="match status" value="1"/>
</dbReference>
<organism evidence="2 3">
    <name type="scientific">Neptunomonas japonica JAMM 1380</name>
    <dbReference type="NCBI Taxonomy" id="1441457"/>
    <lineage>
        <taxon>Bacteria</taxon>
        <taxon>Pseudomonadati</taxon>
        <taxon>Pseudomonadota</taxon>
        <taxon>Gammaproteobacteria</taxon>
        <taxon>Oceanospirillales</taxon>
        <taxon>Oceanospirillaceae</taxon>
        <taxon>Neptunomonas</taxon>
    </lineage>
</organism>
<dbReference type="Pfam" id="PF10973">
    <property type="entry name" value="DUF2799"/>
    <property type="match status" value="1"/>
</dbReference>
<gene>
    <name evidence="2" type="ORF">NEJAP_3483</name>
</gene>
<dbReference type="KEGG" id="njp:NEJAP_3483"/>
<accession>A0A7R6PNJ9</accession>
<dbReference type="Proteomes" id="UP000595332">
    <property type="component" value="Chromosome"/>
</dbReference>
<evidence type="ECO:0000313" key="2">
    <source>
        <dbReference type="EMBL" id="BBB31421.1"/>
    </source>
</evidence>
<evidence type="ECO:0008006" key="4">
    <source>
        <dbReference type="Google" id="ProtNLM"/>
    </source>
</evidence>
<keyword evidence="1" id="KW-0175">Coiled coil</keyword>
<evidence type="ECO:0000256" key="1">
    <source>
        <dbReference type="SAM" id="Coils"/>
    </source>
</evidence>
<feature type="coiled-coil region" evidence="1">
    <location>
        <begin position="126"/>
        <end position="153"/>
    </location>
</feature>